<proteinExistence type="inferred from homology"/>
<feature type="domain" description="ABC transporter" evidence="8">
    <location>
        <begin position="279"/>
        <end position="519"/>
    </location>
</feature>
<comment type="similarity">
    <text evidence="2">Belongs to the ABC transporter superfamily.</text>
</comment>
<dbReference type="InterPro" id="IPR013563">
    <property type="entry name" value="Oligopep_ABC_C"/>
</dbReference>
<feature type="domain" description="ABC transporter" evidence="8">
    <location>
        <begin position="8"/>
        <end position="258"/>
    </location>
</feature>
<gene>
    <name evidence="9" type="ORF">SAMN05444000_11428</name>
</gene>
<dbReference type="InterPro" id="IPR027417">
    <property type="entry name" value="P-loop_NTPase"/>
</dbReference>
<dbReference type="InterPro" id="IPR050388">
    <property type="entry name" value="ABC_Ni/Peptide_Import"/>
</dbReference>
<dbReference type="AlphaFoldDB" id="A0A1M6MNN2"/>
<comment type="subcellular location">
    <subcellularLocation>
        <location evidence="1">Cell inner membrane</location>
        <topology evidence="1">Peripheral membrane protein</topology>
    </subcellularLocation>
</comment>
<evidence type="ECO:0000256" key="6">
    <source>
        <dbReference type="ARBA" id="ARBA00022840"/>
    </source>
</evidence>
<dbReference type="GO" id="GO:0015833">
    <property type="term" value="P:peptide transport"/>
    <property type="evidence" value="ECO:0007669"/>
    <property type="project" value="InterPro"/>
</dbReference>
<evidence type="ECO:0000256" key="2">
    <source>
        <dbReference type="ARBA" id="ARBA00005417"/>
    </source>
</evidence>
<dbReference type="Pfam" id="PF00005">
    <property type="entry name" value="ABC_tran"/>
    <property type="match status" value="2"/>
</dbReference>
<keyword evidence="10" id="KW-1185">Reference proteome</keyword>
<dbReference type="GO" id="GO:0005886">
    <property type="term" value="C:plasma membrane"/>
    <property type="evidence" value="ECO:0007669"/>
    <property type="project" value="UniProtKB-SubCell"/>
</dbReference>
<dbReference type="STRING" id="1470563.SAMN05444000_11428"/>
<evidence type="ECO:0000256" key="4">
    <source>
        <dbReference type="ARBA" id="ARBA00022475"/>
    </source>
</evidence>
<evidence type="ECO:0000256" key="7">
    <source>
        <dbReference type="ARBA" id="ARBA00023136"/>
    </source>
</evidence>
<dbReference type="SMART" id="SM00382">
    <property type="entry name" value="AAA"/>
    <property type="match status" value="2"/>
</dbReference>
<dbReference type="InterPro" id="IPR017871">
    <property type="entry name" value="ABC_transporter-like_CS"/>
</dbReference>
<dbReference type="OrthoDB" id="9802264at2"/>
<keyword evidence="5" id="KW-0547">Nucleotide-binding</keyword>
<keyword evidence="4" id="KW-1003">Cell membrane</keyword>
<dbReference type="PROSITE" id="PS50893">
    <property type="entry name" value="ABC_TRANSPORTER_2"/>
    <property type="match status" value="2"/>
</dbReference>
<dbReference type="InterPro" id="IPR003439">
    <property type="entry name" value="ABC_transporter-like_ATP-bd"/>
</dbReference>
<organism evidence="9 10">
    <name type="scientific">Shimia gijangensis</name>
    <dbReference type="NCBI Taxonomy" id="1470563"/>
    <lineage>
        <taxon>Bacteria</taxon>
        <taxon>Pseudomonadati</taxon>
        <taxon>Pseudomonadota</taxon>
        <taxon>Alphaproteobacteria</taxon>
        <taxon>Rhodobacterales</taxon>
        <taxon>Roseobacteraceae</taxon>
    </lineage>
</organism>
<evidence type="ECO:0000256" key="1">
    <source>
        <dbReference type="ARBA" id="ARBA00004417"/>
    </source>
</evidence>
<dbReference type="Gene3D" id="3.40.50.300">
    <property type="entry name" value="P-loop containing nucleotide triphosphate hydrolases"/>
    <property type="match status" value="2"/>
</dbReference>
<keyword evidence="7" id="KW-0472">Membrane</keyword>
<dbReference type="GO" id="GO:0005524">
    <property type="term" value="F:ATP binding"/>
    <property type="evidence" value="ECO:0007669"/>
    <property type="project" value="UniProtKB-KW"/>
</dbReference>
<dbReference type="Pfam" id="PF08352">
    <property type="entry name" value="oligo_HPY"/>
    <property type="match status" value="1"/>
</dbReference>
<dbReference type="InterPro" id="IPR003593">
    <property type="entry name" value="AAA+_ATPase"/>
</dbReference>
<sequence>MSDSDLLLKVRDLQIEGRSDETWNPIINGASFDLKKGEVLGLIGESGAGKSTMGLAAMGFTRDGCRISAGTVEFDGVDLVNASAAVKRGLLGKRIAYVAQSAAASFNPAHRLIDQHSEAPTQHNVMSKAESEADGRELYEKLRLPNPDEIGFRYPHQVSGGQLQRAMTAMAMACRPDLIIFDEPTTALDVTTQIEVLASIREIVEEFDTAAIYITHDLAVVAQMADKIKVMLKGDEVEEADTRTMLSDPQEEYTKSLWAVRSFQRPQKPAVQTSATPIISVQNVTAAYGKIPVLHDVSFDMHEGRTVAVVGESGSGKSTVARCITGLLPPKSGHIEYNGEALPLDYRKRSKMQLRQTQMIYQMADTALNPRKTIGELIGRPVQFYMGLTGKAKRRRVDHLLEEIELEPDTYYSRLPSELSGGQKQRIGIARALAAEPKFIICDEVTSALDQLVAEGILRLLAKLQDELGLSYMFITHDLATVKSIADEVVVMKEGKVIEQGPKDEMFTPPHHAYTDLLLSSVPEMDPDWLTNLLNERGVDNIGDAAIGKM</sequence>
<protein>
    <submittedName>
        <fullName evidence="9">Peptide/nickel transport system ATP-binding protein</fullName>
    </submittedName>
</protein>
<evidence type="ECO:0000256" key="5">
    <source>
        <dbReference type="ARBA" id="ARBA00022741"/>
    </source>
</evidence>
<dbReference type="SUPFAM" id="SSF52540">
    <property type="entry name" value="P-loop containing nucleoside triphosphate hydrolases"/>
    <property type="match status" value="2"/>
</dbReference>
<dbReference type="GO" id="GO:0016887">
    <property type="term" value="F:ATP hydrolysis activity"/>
    <property type="evidence" value="ECO:0007669"/>
    <property type="project" value="InterPro"/>
</dbReference>
<accession>A0A1M6MNN2</accession>
<dbReference type="PANTHER" id="PTHR43297:SF2">
    <property type="entry name" value="DIPEPTIDE TRANSPORT ATP-BINDING PROTEIN DPPD"/>
    <property type="match status" value="1"/>
</dbReference>
<evidence type="ECO:0000313" key="9">
    <source>
        <dbReference type="EMBL" id="SHJ84883.1"/>
    </source>
</evidence>
<evidence type="ECO:0000313" key="10">
    <source>
        <dbReference type="Proteomes" id="UP000183982"/>
    </source>
</evidence>
<dbReference type="Proteomes" id="UP000183982">
    <property type="component" value="Unassembled WGS sequence"/>
</dbReference>
<keyword evidence="6 9" id="KW-0067">ATP-binding</keyword>
<dbReference type="EMBL" id="FQZQ01000014">
    <property type="protein sequence ID" value="SHJ84883.1"/>
    <property type="molecule type" value="Genomic_DNA"/>
</dbReference>
<dbReference type="PROSITE" id="PS00211">
    <property type="entry name" value="ABC_TRANSPORTER_1"/>
    <property type="match status" value="1"/>
</dbReference>
<name>A0A1M6MNN2_9RHOB</name>
<reference evidence="10" key="1">
    <citation type="submission" date="2016-11" db="EMBL/GenBank/DDBJ databases">
        <authorList>
            <person name="Varghese N."/>
            <person name="Submissions S."/>
        </authorList>
    </citation>
    <scope>NUCLEOTIDE SEQUENCE [LARGE SCALE GENOMIC DNA]</scope>
    <source>
        <strain evidence="10">DSM 100564</strain>
    </source>
</reference>
<evidence type="ECO:0000259" key="8">
    <source>
        <dbReference type="PROSITE" id="PS50893"/>
    </source>
</evidence>
<dbReference type="CDD" id="cd03257">
    <property type="entry name" value="ABC_NikE_OppD_transporters"/>
    <property type="match status" value="2"/>
</dbReference>
<dbReference type="RefSeq" id="WP_073253354.1">
    <property type="nucleotide sequence ID" value="NZ_FQZQ01000014.1"/>
</dbReference>
<dbReference type="FunFam" id="3.40.50.300:FF:002585">
    <property type="entry name" value="Glutathione import ATP-binding protein GsiA"/>
    <property type="match status" value="1"/>
</dbReference>
<keyword evidence="3" id="KW-0813">Transport</keyword>
<dbReference type="PANTHER" id="PTHR43297">
    <property type="entry name" value="OLIGOPEPTIDE TRANSPORT ATP-BINDING PROTEIN APPD"/>
    <property type="match status" value="1"/>
</dbReference>
<evidence type="ECO:0000256" key="3">
    <source>
        <dbReference type="ARBA" id="ARBA00022448"/>
    </source>
</evidence>